<dbReference type="Proteomes" id="UP000177506">
    <property type="component" value="Unassembled WGS sequence"/>
</dbReference>
<accession>A0A1G1TJE4</accession>
<organism evidence="1 2">
    <name type="scientific">Hymenobacter coccineus</name>
    <dbReference type="NCBI Taxonomy" id="1908235"/>
    <lineage>
        <taxon>Bacteria</taxon>
        <taxon>Pseudomonadati</taxon>
        <taxon>Bacteroidota</taxon>
        <taxon>Cytophagia</taxon>
        <taxon>Cytophagales</taxon>
        <taxon>Hymenobacteraceae</taxon>
        <taxon>Hymenobacter</taxon>
    </lineage>
</organism>
<name>A0A1G1TJE4_9BACT</name>
<comment type="caution">
    <text evidence="1">The sequence shown here is derived from an EMBL/GenBank/DDBJ whole genome shotgun (WGS) entry which is preliminary data.</text>
</comment>
<sequence length="85" mass="8936">MEVAFELVGRTMAKGRVPPVEVEVGVEVAGSFQSGPFEAGKRAAVRQQFGFERAPTGFGRGIVVGVARPAVAGQCLGFFDARPAR</sequence>
<evidence type="ECO:0000313" key="2">
    <source>
        <dbReference type="Proteomes" id="UP000177506"/>
    </source>
</evidence>
<reference evidence="1 2" key="1">
    <citation type="submission" date="2016-08" db="EMBL/GenBank/DDBJ databases">
        <title>Hymenobacter coccineus sp. nov., Hymenobacter lapidarius sp. nov. and Hymenobacter glacialis sp. nov., isolated from Antarctic soil.</title>
        <authorList>
            <person name="Sedlacek I."/>
            <person name="Kralova S."/>
            <person name="Kyrova K."/>
            <person name="Maslanova I."/>
            <person name="Stankova E."/>
            <person name="Vrbovska V."/>
            <person name="Nemec M."/>
            <person name="Bartak M."/>
            <person name="Svec P."/>
            <person name="Busse H.-J."/>
            <person name="Pantucek R."/>
        </authorList>
    </citation>
    <scope>NUCLEOTIDE SEQUENCE [LARGE SCALE GENOMIC DNA]</scope>
    <source>
        <strain evidence="1 2">CCM 8649</strain>
    </source>
</reference>
<gene>
    <name evidence="1" type="ORF">BEN49_05775</name>
</gene>
<protein>
    <submittedName>
        <fullName evidence="1">Uncharacterized protein</fullName>
    </submittedName>
</protein>
<dbReference type="AlphaFoldDB" id="A0A1G1TJE4"/>
<proteinExistence type="predicted"/>
<dbReference type="EMBL" id="MDZA01000099">
    <property type="protein sequence ID" value="OGX90989.1"/>
    <property type="molecule type" value="Genomic_DNA"/>
</dbReference>
<evidence type="ECO:0000313" key="1">
    <source>
        <dbReference type="EMBL" id="OGX90989.1"/>
    </source>
</evidence>
<keyword evidence="2" id="KW-1185">Reference proteome</keyword>